<comment type="similarity">
    <text evidence="1">Belongs to the AHA1 family.</text>
</comment>
<dbReference type="SUPFAM" id="SSF55961">
    <property type="entry name" value="Bet v1-like"/>
    <property type="match status" value="1"/>
</dbReference>
<dbReference type="CDD" id="cd07814">
    <property type="entry name" value="SRPBCC_CalC_Aha1-like"/>
    <property type="match status" value="1"/>
</dbReference>
<protein>
    <submittedName>
        <fullName evidence="3">SRPBCC domain-containing protein</fullName>
    </submittedName>
</protein>
<dbReference type="InterPro" id="IPR013538">
    <property type="entry name" value="ASHA1/2-like_C"/>
</dbReference>
<dbReference type="RefSeq" id="WP_162393154.1">
    <property type="nucleotide sequence ID" value="NZ_JAABOZ010000005.1"/>
</dbReference>
<sequence>MTVNSVEKDLDSRTMTITAHFDAPVERVWQVWSDPRQLERWWGPPTYPASFTEHDLSPGGRAAYSMTGPEGDRHHGWWRFTAVDAPHRIELEDGFADDQGRPTDGLPSMTMLVTLTEQAGGGTTMAIRTTFPSSEAMEQMVAMGMDEGMRAAMGQIDDVLASAVTS</sequence>
<accession>A0A7K3W900</accession>
<gene>
    <name evidence="3" type="ORF">G1H19_02815</name>
</gene>
<evidence type="ECO:0000313" key="4">
    <source>
        <dbReference type="Proteomes" id="UP000470470"/>
    </source>
</evidence>
<dbReference type="InterPro" id="IPR023393">
    <property type="entry name" value="START-like_dom_sf"/>
</dbReference>
<dbReference type="Pfam" id="PF08327">
    <property type="entry name" value="AHSA1"/>
    <property type="match status" value="1"/>
</dbReference>
<dbReference type="AlphaFoldDB" id="A0A7K3W900"/>
<keyword evidence="4" id="KW-1185">Reference proteome</keyword>
<evidence type="ECO:0000256" key="1">
    <source>
        <dbReference type="ARBA" id="ARBA00006817"/>
    </source>
</evidence>
<dbReference type="Proteomes" id="UP000470470">
    <property type="component" value="Unassembled WGS sequence"/>
</dbReference>
<dbReference type="EMBL" id="JAAGWK010000005">
    <property type="protein sequence ID" value="NEL52948.1"/>
    <property type="molecule type" value="Genomic_DNA"/>
</dbReference>
<dbReference type="Gene3D" id="3.30.530.20">
    <property type="match status" value="1"/>
</dbReference>
<proteinExistence type="inferred from homology"/>
<name>A0A7K3W900_9ACTN</name>
<organism evidence="3 4">
    <name type="scientific">Goekera deserti</name>
    <dbReference type="NCBI Taxonomy" id="2497753"/>
    <lineage>
        <taxon>Bacteria</taxon>
        <taxon>Bacillati</taxon>
        <taxon>Actinomycetota</taxon>
        <taxon>Actinomycetes</taxon>
        <taxon>Geodermatophilales</taxon>
        <taxon>Geodermatophilaceae</taxon>
        <taxon>Goekera</taxon>
    </lineage>
</organism>
<evidence type="ECO:0000259" key="2">
    <source>
        <dbReference type="Pfam" id="PF08327"/>
    </source>
</evidence>
<reference evidence="3 4" key="1">
    <citation type="submission" date="2020-02" db="EMBL/GenBank/DDBJ databases">
        <title>The whole genome sequence of CPCC 205119.</title>
        <authorList>
            <person name="Jiang Z."/>
        </authorList>
    </citation>
    <scope>NUCLEOTIDE SEQUENCE [LARGE SCALE GENOMIC DNA]</scope>
    <source>
        <strain evidence="3 4">CPCC 205119</strain>
    </source>
</reference>
<feature type="domain" description="Activator of Hsp90 ATPase homologue 1/2-like C-terminal" evidence="2">
    <location>
        <begin position="22"/>
        <end position="160"/>
    </location>
</feature>
<evidence type="ECO:0000313" key="3">
    <source>
        <dbReference type="EMBL" id="NEL52948.1"/>
    </source>
</evidence>
<comment type="caution">
    <text evidence="3">The sequence shown here is derived from an EMBL/GenBank/DDBJ whole genome shotgun (WGS) entry which is preliminary data.</text>
</comment>